<gene>
    <name evidence="5" type="primary">bamD</name>
    <name evidence="5" type="ORF">GN138_00170</name>
</gene>
<dbReference type="NCBIfam" id="TIGR03302">
    <property type="entry name" value="OM_YfiO"/>
    <property type="match status" value="1"/>
</dbReference>
<keyword evidence="1" id="KW-0732">Signal</keyword>
<keyword evidence="2" id="KW-0472">Membrane</keyword>
<evidence type="ECO:0000256" key="3">
    <source>
        <dbReference type="ARBA" id="ARBA00023237"/>
    </source>
</evidence>
<proteinExistence type="predicted"/>
<protein>
    <submittedName>
        <fullName evidence="5">Outer membrane protein assembly factor BamD</fullName>
    </submittedName>
</protein>
<accession>A0A6L6U5T9</accession>
<keyword evidence="3" id="KW-0998">Cell outer membrane</keyword>
<evidence type="ECO:0000313" key="5">
    <source>
        <dbReference type="EMBL" id="MUU76846.1"/>
    </source>
</evidence>
<keyword evidence="6" id="KW-1185">Reference proteome</keyword>
<name>A0A6L6U5T9_9FLAO</name>
<dbReference type="EMBL" id="WOWS01000001">
    <property type="protein sequence ID" value="MUU76846.1"/>
    <property type="molecule type" value="Genomic_DNA"/>
</dbReference>
<feature type="domain" description="Outer membrane lipoprotein BamD-like" evidence="4">
    <location>
        <begin position="39"/>
        <end position="222"/>
    </location>
</feature>
<dbReference type="Pfam" id="PF13525">
    <property type="entry name" value="YfiO"/>
    <property type="match status" value="1"/>
</dbReference>
<reference evidence="5 6" key="1">
    <citation type="submission" date="2019-12" db="EMBL/GenBank/DDBJ databases">
        <authorList>
            <person name="Li J."/>
        </authorList>
    </citation>
    <scope>NUCLEOTIDE SEQUENCE [LARGE SCALE GENOMIC DNA]</scope>
    <source>
        <strain evidence="5 6">HL2-2</strain>
    </source>
</reference>
<evidence type="ECO:0000259" key="4">
    <source>
        <dbReference type="Pfam" id="PF13525"/>
    </source>
</evidence>
<dbReference type="InterPro" id="IPR011990">
    <property type="entry name" value="TPR-like_helical_dom_sf"/>
</dbReference>
<dbReference type="SUPFAM" id="SSF48452">
    <property type="entry name" value="TPR-like"/>
    <property type="match status" value="1"/>
</dbReference>
<dbReference type="Gene3D" id="1.25.40.10">
    <property type="entry name" value="Tetratricopeptide repeat domain"/>
    <property type="match status" value="1"/>
</dbReference>
<evidence type="ECO:0000256" key="1">
    <source>
        <dbReference type="ARBA" id="ARBA00022729"/>
    </source>
</evidence>
<dbReference type="InterPro" id="IPR017689">
    <property type="entry name" value="BamD"/>
</dbReference>
<dbReference type="InterPro" id="IPR039565">
    <property type="entry name" value="BamD-like"/>
</dbReference>
<evidence type="ECO:0000313" key="6">
    <source>
        <dbReference type="Proteomes" id="UP000478208"/>
    </source>
</evidence>
<evidence type="ECO:0000256" key="2">
    <source>
        <dbReference type="ARBA" id="ARBA00023136"/>
    </source>
</evidence>
<comment type="caution">
    <text evidence="5">The sequence shown here is derived from an EMBL/GenBank/DDBJ whole genome shotgun (WGS) entry which is preliminary data.</text>
</comment>
<organism evidence="5 6">
    <name type="scientific">Winogradskyella endarachnes</name>
    <dbReference type="NCBI Taxonomy" id="2681965"/>
    <lineage>
        <taxon>Bacteria</taxon>
        <taxon>Pseudomonadati</taxon>
        <taxon>Bacteroidota</taxon>
        <taxon>Flavobacteriia</taxon>
        <taxon>Flavobacteriales</taxon>
        <taxon>Flavobacteriaceae</taxon>
        <taxon>Winogradskyella</taxon>
    </lineage>
</organism>
<dbReference type="Proteomes" id="UP000478208">
    <property type="component" value="Unassembled WGS sequence"/>
</dbReference>
<dbReference type="AlphaFoldDB" id="A0A6L6U5T9"/>
<sequence length="276" mass="32393">MFTFASCLKFMKKGLYILLLSVLFISCSDFQKTLKSEDTAAKYEMAEELYDAGKWAKSYRLLDQILQKYRGKPQAEKLTFMHAMCSYNLGDYYIASYHLSKFTDIYPQSEKTEQASFLSAKGYYHNSPVYSKEQKETVEAIEKLQLFVNAYPNSQYLEEANTLVKELDFKLEKKAFEIAKQYDLIRDFKASIKSFNNFLLEFPGTSLRSEAYYYRLDAAYNLAILSVDYLKEERINEAIEYYNTLKKTYPNYENLESATLMYEKLQEELKILTTKS</sequence>